<evidence type="ECO:0000256" key="5">
    <source>
        <dbReference type="RuleBase" id="RU363050"/>
    </source>
</evidence>
<evidence type="ECO:0000256" key="6">
    <source>
        <dbReference type="SAM" id="MobiDB-lite"/>
    </source>
</evidence>
<dbReference type="VEuPathDB" id="FungiDB:PV08_06442"/>
<proteinExistence type="inferred from homology"/>
<dbReference type="RefSeq" id="XP_016236607.1">
    <property type="nucleotide sequence ID" value="XM_016380780.1"/>
</dbReference>
<gene>
    <name evidence="8" type="ORF">PV08_06442</name>
</gene>
<dbReference type="GO" id="GO:0000930">
    <property type="term" value="C:gamma-tubulin complex"/>
    <property type="evidence" value="ECO:0007669"/>
    <property type="project" value="TreeGrafter"/>
</dbReference>
<dbReference type="GO" id="GO:0000278">
    <property type="term" value="P:mitotic cell cycle"/>
    <property type="evidence" value="ECO:0007669"/>
    <property type="project" value="TreeGrafter"/>
</dbReference>
<dbReference type="GO" id="GO:0005816">
    <property type="term" value="C:spindle pole body"/>
    <property type="evidence" value="ECO:0007669"/>
    <property type="project" value="UniProtKB-ARBA"/>
</dbReference>
<reference evidence="8 9" key="1">
    <citation type="submission" date="2015-01" db="EMBL/GenBank/DDBJ databases">
        <title>The Genome Sequence of Exophiala spinifera CBS89968.</title>
        <authorList>
            <consortium name="The Broad Institute Genomics Platform"/>
            <person name="Cuomo C."/>
            <person name="de Hoog S."/>
            <person name="Gorbushina A."/>
            <person name="Stielow B."/>
            <person name="Teixiera M."/>
            <person name="Abouelleil A."/>
            <person name="Chapman S.B."/>
            <person name="Priest M."/>
            <person name="Young S.K."/>
            <person name="Wortman J."/>
            <person name="Nusbaum C."/>
            <person name="Birren B."/>
        </authorList>
    </citation>
    <scope>NUCLEOTIDE SEQUENCE [LARGE SCALE GENOMIC DNA]</scope>
    <source>
        <strain evidence="8 9">CBS 89968</strain>
    </source>
</reference>
<evidence type="ECO:0000256" key="1">
    <source>
        <dbReference type="ARBA" id="ARBA00010337"/>
    </source>
</evidence>
<dbReference type="HOGENOM" id="CLU_006331_0_0_1"/>
<dbReference type="InterPro" id="IPR007259">
    <property type="entry name" value="GCP"/>
</dbReference>
<dbReference type="AlphaFoldDB" id="A0A0D1YMW8"/>
<dbReference type="Pfam" id="PF04130">
    <property type="entry name" value="GCP_C_terminal"/>
    <property type="match status" value="1"/>
</dbReference>
<evidence type="ECO:0000256" key="2">
    <source>
        <dbReference type="ARBA" id="ARBA00022490"/>
    </source>
</evidence>
<evidence type="ECO:0000313" key="8">
    <source>
        <dbReference type="EMBL" id="KIW16391.1"/>
    </source>
</evidence>
<dbReference type="GO" id="GO:0051321">
    <property type="term" value="P:meiotic cell cycle"/>
    <property type="evidence" value="ECO:0007669"/>
    <property type="project" value="TreeGrafter"/>
</dbReference>
<name>A0A0D1YMW8_9EURO</name>
<sequence length="913" mass="103214">MAPPILYDPFSSDAITVIPPLAGDAERVWDGFQFNSRLESGLFRLNETKSEIPDLETDILRLQLEDVPLLNLSAPTSQTTSDDEDDGSSEQKADNAEDDVESLWTLPEVTGRRRVIELLSWDTFLDRRHSEPVSGYLSEAGPRAFSSILSASRSAMSAKGLKPDVLLSAFYQLLMGRSSAIFVWDEKQHAFRKQVDHLVAFGYSHQLLQDLFETISRVGAFAKVISETCTFSTGRSSPCRIAFGASVLAALYSVHEYLETTRPEITTMVRLKSIMTKVEVLVTMLNQCAALVQNYKTEESLLTGLMTHLTAMSSCDSRVVAVLQSIFSSSSQPALAKLSAEIGLSSSGPTGDDLFLSQISERHNMWTSILQTEMAEVVLETRESLRLLRLYNPECPVLSTSEYGNSKLSTLEIVYAFNRLCILHSRSSAYEDVRKSSISSTGSSTTTSLLVTPATDSFELSDLDIDRSEPEDPFRFNTNLFEESLDTIKNLNHDDLHSHVLSYLRESEHDENPLRIDIDQALPLSISPLLSAQHRVLSYAVLELIFQQYDLIEHINLQRQFHFMGNPSFSSRLGTALFDPEQSTGETRRRTGVATGLRLQARDTWPPASSELRLVLMSILSDSLSKGQRRNLDDCISFAIRDMPLEELEKCRDVDSIYALDFLRLQYKPPNDVLGTILTTQILDKYDRVFQLLMRLLRLHKLTESMVREGDSITGGDHKLIFEMHHLITTLADYYHNTTIELHWRKFDSVLQDVRAHIVKKDYERTLRAVKSQDYLRALHERTLDSILDGLFLRKRQSKIQQSLEHIFSTILAFAAHRRKEQKPKDGKPADSSEKGFRSRFTEDVKRFVAALLSQDQKQRSASYATETMPSGDADEEVNLLECLLLRLDMFGYWDRGGRAKGISHLDLEFALP</sequence>
<dbReference type="PANTHER" id="PTHR19302">
    <property type="entry name" value="GAMMA TUBULIN COMPLEX PROTEIN"/>
    <property type="match status" value="1"/>
</dbReference>
<dbReference type="GO" id="GO:0043015">
    <property type="term" value="F:gamma-tubulin binding"/>
    <property type="evidence" value="ECO:0007669"/>
    <property type="project" value="InterPro"/>
</dbReference>
<keyword evidence="3 5" id="KW-0493">Microtubule</keyword>
<dbReference type="GO" id="GO:0000922">
    <property type="term" value="C:spindle pole"/>
    <property type="evidence" value="ECO:0007669"/>
    <property type="project" value="InterPro"/>
</dbReference>
<feature type="region of interest" description="Disordered" evidence="6">
    <location>
        <begin position="71"/>
        <end position="100"/>
    </location>
</feature>
<dbReference type="InterPro" id="IPR040457">
    <property type="entry name" value="GCP_C"/>
</dbReference>
<dbReference type="GO" id="GO:0005874">
    <property type="term" value="C:microtubule"/>
    <property type="evidence" value="ECO:0007669"/>
    <property type="project" value="UniProtKB-KW"/>
</dbReference>
<dbReference type="Gene3D" id="1.20.120.1900">
    <property type="entry name" value="Gamma-tubulin complex, C-terminal domain"/>
    <property type="match status" value="1"/>
</dbReference>
<dbReference type="GO" id="GO:0051225">
    <property type="term" value="P:spindle assembly"/>
    <property type="evidence" value="ECO:0007669"/>
    <property type="project" value="TreeGrafter"/>
</dbReference>
<keyword evidence="4 5" id="KW-0206">Cytoskeleton</keyword>
<evidence type="ECO:0000256" key="3">
    <source>
        <dbReference type="ARBA" id="ARBA00022701"/>
    </source>
</evidence>
<dbReference type="GeneID" id="27333525"/>
<dbReference type="Proteomes" id="UP000053328">
    <property type="component" value="Unassembled WGS sequence"/>
</dbReference>
<evidence type="ECO:0000259" key="7">
    <source>
        <dbReference type="Pfam" id="PF04130"/>
    </source>
</evidence>
<accession>A0A0D1YMW8</accession>
<dbReference type="OrthoDB" id="775571at2759"/>
<evidence type="ECO:0000313" key="9">
    <source>
        <dbReference type="Proteomes" id="UP000053328"/>
    </source>
</evidence>
<dbReference type="EMBL" id="KN847495">
    <property type="protein sequence ID" value="KIW16391.1"/>
    <property type="molecule type" value="Genomic_DNA"/>
</dbReference>
<keyword evidence="2 5" id="KW-0963">Cytoplasm</keyword>
<evidence type="ECO:0000256" key="4">
    <source>
        <dbReference type="ARBA" id="ARBA00023212"/>
    </source>
</evidence>
<dbReference type="STRING" id="91928.A0A0D1YMW8"/>
<dbReference type="GO" id="GO:0007020">
    <property type="term" value="P:microtubule nucleation"/>
    <property type="evidence" value="ECO:0007669"/>
    <property type="project" value="InterPro"/>
</dbReference>
<dbReference type="PANTHER" id="PTHR19302:SF70">
    <property type="entry name" value="GAMMA-TUBULIN COMPLEX COMPONENT 6"/>
    <property type="match status" value="1"/>
</dbReference>
<keyword evidence="9" id="KW-1185">Reference proteome</keyword>
<protein>
    <recommendedName>
        <fullName evidence="5">Spindle pole body component</fullName>
    </recommendedName>
</protein>
<comment type="similarity">
    <text evidence="1 5">Belongs to the TUBGCP family.</text>
</comment>
<organism evidence="8 9">
    <name type="scientific">Exophiala spinifera</name>
    <dbReference type="NCBI Taxonomy" id="91928"/>
    <lineage>
        <taxon>Eukaryota</taxon>
        <taxon>Fungi</taxon>
        <taxon>Dikarya</taxon>
        <taxon>Ascomycota</taxon>
        <taxon>Pezizomycotina</taxon>
        <taxon>Eurotiomycetes</taxon>
        <taxon>Chaetothyriomycetidae</taxon>
        <taxon>Chaetothyriales</taxon>
        <taxon>Herpotrichiellaceae</taxon>
        <taxon>Exophiala</taxon>
    </lineage>
</organism>
<dbReference type="GO" id="GO:0051011">
    <property type="term" value="F:microtubule minus-end binding"/>
    <property type="evidence" value="ECO:0007669"/>
    <property type="project" value="TreeGrafter"/>
</dbReference>
<feature type="domain" description="Gamma tubulin complex component C-terminal" evidence="7">
    <location>
        <begin position="551"/>
        <end position="894"/>
    </location>
</feature>
<comment type="subcellular location">
    <subcellularLocation>
        <location evidence="5">Cytoplasm</location>
        <location evidence="5">Cytoskeleton</location>
        <location evidence="5">Microtubule organizing center</location>
    </subcellularLocation>
</comment>
<dbReference type="InterPro" id="IPR042241">
    <property type="entry name" value="GCP_C_sf"/>
</dbReference>
<dbReference type="GO" id="GO:0031122">
    <property type="term" value="P:cytoplasmic microtubule organization"/>
    <property type="evidence" value="ECO:0007669"/>
    <property type="project" value="TreeGrafter"/>
</dbReference>